<dbReference type="Proteomes" id="UP000550787">
    <property type="component" value="Unassembled WGS sequence"/>
</dbReference>
<reference evidence="1 2" key="1">
    <citation type="submission" date="2020-04" db="EMBL/GenBank/DDBJ databases">
        <title>Description of novel Gluconacetobacter.</title>
        <authorList>
            <person name="Sombolestani A."/>
        </authorList>
    </citation>
    <scope>NUCLEOTIDE SEQUENCE [LARGE SCALE GENOMIC DNA]</scope>
    <source>
        <strain evidence="1 2">LMG 7603</strain>
    </source>
</reference>
<protein>
    <submittedName>
        <fullName evidence="1">Uncharacterized protein</fullName>
    </submittedName>
</protein>
<comment type="caution">
    <text evidence="1">The sequence shown here is derived from an EMBL/GenBank/DDBJ whole genome shotgun (WGS) entry which is preliminary data.</text>
</comment>
<evidence type="ECO:0000313" key="2">
    <source>
        <dbReference type="Proteomes" id="UP000550787"/>
    </source>
</evidence>
<name>A0A7W4NPW9_GLUDI</name>
<evidence type="ECO:0000313" key="1">
    <source>
        <dbReference type="EMBL" id="MBB2158535.1"/>
    </source>
</evidence>
<organism evidence="1 2">
    <name type="scientific">Gluconacetobacter diazotrophicus</name>
    <name type="common">Acetobacter diazotrophicus</name>
    <dbReference type="NCBI Taxonomy" id="33996"/>
    <lineage>
        <taxon>Bacteria</taxon>
        <taxon>Pseudomonadati</taxon>
        <taxon>Pseudomonadota</taxon>
        <taxon>Alphaproteobacteria</taxon>
        <taxon>Acetobacterales</taxon>
        <taxon>Acetobacteraceae</taxon>
        <taxon>Gluconacetobacter</taxon>
    </lineage>
</organism>
<dbReference type="EMBL" id="JABEQG010000123">
    <property type="protein sequence ID" value="MBB2158535.1"/>
    <property type="molecule type" value="Genomic_DNA"/>
</dbReference>
<gene>
    <name evidence="1" type="ORF">HLH33_20040</name>
</gene>
<dbReference type="AlphaFoldDB" id="A0A7W4NPW9"/>
<accession>A0A7W4NPW9</accession>
<sequence length="247" mass="28496">MAANQFERHGKGRKVLKELFANPEKVSVIHYSCESFYNLPDGRSPRITSIAIRKLDNAQTESFSIHQIAEIRGTGLSGAEIGPYYNEYEKAMLDAYFAFLKINSERKFIHWNMRDQNYGFRAIEHRYRVLGGDPYIIQDDRKIDLSRLLIDLYGVSYIGHPRIENLANKNKIEALDFMTGKQEAEAFENGKYVDLHRSTLRKVDVFCNFAQRAFDKSLKTNSSWKAAHGLSWKTVIYLSKSLNQKAV</sequence>
<proteinExistence type="predicted"/>